<dbReference type="EMBL" id="BGZK01000873">
    <property type="protein sequence ID" value="GBP63602.1"/>
    <property type="molecule type" value="Genomic_DNA"/>
</dbReference>
<evidence type="ECO:0000313" key="1">
    <source>
        <dbReference type="EMBL" id="GBP63602.1"/>
    </source>
</evidence>
<name>A0A4C1XKS9_EUMVA</name>
<accession>A0A4C1XKS9</accession>
<proteinExistence type="predicted"/>
<protein>
    <submittedName>
        <fullName evidence="1">Uncharacterized protein</fullName>
    </submittedName>
</protein>
<dbReference type="Proteomes" id="UP000299102">
    <property type="component" value="Unassembled WGS sequence"/>
</dbReference>
<organism evidence="1 2">
    <name type="scientific">Eumeta variegata</name>
    <name type="common">Bagworm moth</name>
    <name type="synonym">Eumeta japonica</name>
    <dbReference type="NCBI Taxonomy" id="151549"/>
    <lineage>
        <taxon>Eukaryota</taxon>
        <taxon>Metazoa</taxon>
        <taxon>Ecdysozoa</taxon>
        <taxon>Arthropoda</taxon>
        <taxon>Hexapoda</taxon>
        <taxon>Insecta</taxon>
        <taxon>Pterygota</taxon>
        <taxon>Neoptera</taxon>
        <taxon>Endopterygota</taxon>
        <taxon>Lepidoptera</taxon>
        <taxon>Glossata</taxon>
        <taxon>Ditrysia</taxon>
        <taxon>Tineoidea</taxon>
        <taxon>Psychidae</taxon>
        <taxon>Oiketicinae</taxon>
        <taxon>Eumeta</taxon>
    </lineage>
</organism>
<evidence type="ECO:0000313" key="2">
    <source>
        <dbReference type="Proteomes" id="UP000299102"/>
    </source>
</evidence>
<reference evidence="1 2" key="1">
    <citation type="journal article" date="2019" name="Commun. Biol.">
        <title>The bagworm genome reveals a unique fibroin gene that provides high tensile strength.</title>
        <authorList>
            <person name="Kono N."/>
            <person name="Nakamura H."/>
            <person name="Ohtoshi R."/>
            <person name="Tomita M."/>
            <person name="Numata K."/>
            <person name="Arakawa K."/>
        </authorList>
    </citation>
    <scope>NUCLEOTIDE SEQUENCE [LARGE SCALE GENOMIC DNA]</scope>
</reference>
<keyword evidence="2" id="KW-1185">Reference proteome</keyword>
<gene>
    <name evidence="1" type="ORF">EVAR_97619_1</name>
</gene>
<dbReference type="AlphaFoldDB" id="A0A4C1XKS9"/>
<sequence>MPCTSIVLFKIRLVIRKNVPFLSDSGWVASVAELYVCSYGERRRVDRTFGMAKKMSVQLDNASLTAIKFMQNGRDDSRSIRVTMTSRSSLGRVKENDFVCTSHREEDN</sequence>
<comment type="caution">
    <text evidence="1">The sequence shown here is derived from an EMBL/GenBank/DDBJ whole genome shotgun (WGS) entry which is preliminary data.</text>
</comment>